<protein>
    <recommendedName>
        <fullName evidence="10">Nuclear pore complex protein</fullName>
    </recommendedName>
</protein>
<evidence type="ECO:0000259" key="7">
    <source>
        <dbReference type="Pfam" id="PF23347"/>
    </source>
</evidence>
<keyword evidence="9" id="KW-1185">Reference proteome</keyword>
<keyword evidence="3" id="KW-0539">Nucleus</keyword>
<dbReference type="Proteomes" id="UP001049176">
    <property type="component" value="Chromosome 2"/>
</dbReference>
<reference evidence="8" key="1">
    <citation type="journal article" date="2021" name="Genome Biol. Evol.">
        <title>The assembled and annotated genome of the fairy-ring fungus Marasmius oreades.</title>
        <authorList>
            <person name="Hiltunen M."/>
            <person name="Ament-Velasquez S.L."/>
            <person name="Johannesson H."/>
        </authorList>
    </citation>
    <scope>NUCLEOTIDE SEQUENCE</scope>
    <source>
        <strain evidence="8">03SP1</strain>
    </source>
</reference>
<dbReference type="GeneID" id="66073090"/>
<dbReference type="GO" id="GO:0017056">
    <property type="term" value="F:structural constituent of nuclear pore"/>
    <property type="evidence" value="ECO:0007669"/>
    <property type="project" value="TreeGrafter"/>
</dbReference>
<organism evidence="8 9">
    <name type="scientific">Marasmius oreades</name>
    <name type="common">fairy-ring Marasmius</name>
    <dbReference type="NCBI Taxonomy" id="181124"/>
    <lineage>
        <taxon>Eukaryota</taxon>
        <taxon>Fungi</taxon>
        <taxon>Dikarya</taxon>
        <taxon>Basidiomycota</taxon>
        <taxon>Agaricomycotina</taxon>
        <taxon>Agaricomycetes</taxon>
        <taxon>Agaricomycetidae</taxon>
        <taxon>Agaricales</taxon>
        <taxon>Marasmiineae</taxon>
        <taxon>Marasmiaceae</taxon>
        <taxon>Marasmius</taxon>
    </lineage>
</organism>
<sequence length="1374" mass="154025">MTMNGSLLVATQLSSLFPATQAVFVPVESRRPNTTLPYEDETSELNEHASFSAILHEESTGTILLRLLDKGFTLELISLSTSEVPPVRFIFPSAVLPSPSVLVWRDSEIHILAVTVTGSVHRLVLPIGTGYTLWKDTINNRWASEYLIKNCAGELEGLVHVHGSDCVIIGMKNGTLMRLETEYAGVETSVDDWSESLVQHGNFFSSLTSFLPSLSTSNNSASEIISMATYPPPTDIGNVWTLSRDRVLRLWNPKLGCAAQKTLSQTFIRDVSPSPGTQPRGSRPQVLLEAERQTLLRVFSSETRKDRLFVLAFIPSISSPTSGGSFQLLDTFRDHIEDIGTVQCSKSSAHCHLHDFIVVDNVLYTLWDRQGQSIVERIFLDLDGLSKTGTQSSVWQIASYAPEIELTPVYLEEVLASSGSMTDKFLEVAMRPGMFSNLTLNTAIKQYSEAFRALPGPLPPQLTTTYASLAENIAAVVGCTVNLNRDPHTGALQYSKYWNALKRDWEGFIARCREIERSARWPLTLGTQGQGGIMVVERERVSSLVVEDLPIHLRRVLEHDQRITDAHYDLLGILWNLRFKAGPELMMSLENCLVDVLHQEIAFPFADILQDQATRSRFKEALNEGANDWLVGRLQSIQEVENAVRTSLDVIGGFDMEVKREEDEVELLLPPPTSQWFRGLTASYIATTVNARYDLCLCLVALLLFLSEELGQWDPSLLAEVFAVFRGIAMLRYVVRQPATSSVKPPLDDISTADDVVSLLQNMQVSRSKLHITPTHSLIHRLLSQSGDQGTVLPGAAHRFLDATGLLQSISPANATKAEVVFCERLRLLGYFHVSREIISWMPRTPGITYVLSRICLNTGRVDDATLLLEKLAGSFGSDSALTPEDKEALEQVMPSNRLFVSAYDFYLYIATLFKSSANLFHEVAFTQYALSCAPPGTDTTPLWLTVVKGYTELGMYEDAYGAWLSITSDAQKRESISHIVYKMCEHNQVNSLMNFNFTGFADEVEDALAFKARNADPRSNPRYSHILYSWYLSKGDYRNAALTMYQRARKLQALASSDPSLFTTLAQDQLESYMVSMNALSLADPKTAWFILPGSVDSENEVRKKRKLSLHVPPARFLTGKYDNEVIQLEDIQYDYALLAAQSDLVRKDPSLLTLNDFLLPPSSIIMRLAQSNRFELAMATAKSLNVDMTELFAHLTTQCLRLSHNPEAVVQEDNSDWLLTDKVSSWPGSPADRGWRYLRESLKRHDSSETEHKYTKVALETVLSYQSYPPPPWLIQSLEENHHDYLIRVSLKFGYLEYAIDHTLSLVRKADSQLARDLPKHAASTWLPYYLIDQVLAAGTAHDPPPARLSELRMELSNRVKRMQKLSSFQSR</sequence>
<feature type="domain" description="NUP160 C-terminal TPR" evidence="7">
    <location>
        <begin position="1130"/>
        <end position="1346"/>
    </location>
</feature>
<dbReference type="RefSeq" id="XP_043013065.1">
    <property type="nucleotide sequence ID" value="XM_043148466.1"/>
</dbReference>
<dbReference type="PANTHER" id="PTHR21286">
    <property type="entry name" value="NUCLEAR PORE COMPLEX PROTEIN NUP160"/>
    <property type="match status" value="1"/>
</dbReference>
<feature type="domain" description="Nucleoporin Nup120/160 beta-propeller" evidence="5">
    <location>
        <begin position="62"/>
        <end position="544"/>
    </location>
</feature>
<name>A0A9P7UXS0_9AGAR</name>
<dbReference type="EMBL" id="CM032182">
    <property type="protein sequence ID" value="KAG7096595.1"/>
    <property type="molecule type" value="Genomic_DNA"/>
</dbReference>
<feature type="signal peptide" evidence="4">
    <location>
        <begin position="1"/>
        <end position="22"/>
    </location>
</feature>
<accession>A0A9P7UXS0</accession>
<dbReference type="Pfam" id="PF11715">
    <property type="entry name" value="Beta-prop_Nup120_160"/>
    <property type="match status" value="1"/>
</dbReference>
<dbReference type="KEGG" id="more:E1B28_004014"/>
<dbReference type="Pfam" id="PF23347">
    <property type="entry name" value="TPR_Nup160_C"/>
    <property type="match status" value="1"/>
</dbReference>
<dbReference type="GO" id="GO:0005643">
    <property type="term" value="C:nuclear pore"/>
    <property type="evidence" value="ECO:0007669"/>
    <property type="project" value="UniProtKB-ARBA"/>
</dbReference>
<evidence type="ECO:0000256" key="1">
    <source>
        <dbReference type="ARBA" id="ARBA00004123"/>
    </source>
</evidence>
<evidence type="ECO:0000256" key="3">
    <source>
        <dbReference type="ARBA" id="ARBA00023242"/>
    </source>
</evidence>
<evidence type="ECO:0000313" key="9">
    <source>
        <dbReference type="Proteomes" id="UP001049176"/>
    </source>
</evidence>
<evidence type="ECO:0000256" key="2">
    <source>
        <dbReference type="ARBA" id="ARBA00022448"/>
    </source>
</evidence>
<keyword evidence="2" id="KW-0813">Transport</keyword>
<evidence type="ECO:0000259" key="6">
    <source>
        <dbReference type="Pfam" id="PF23300"/>
    </source>
</evidence>
<evidence type="ECO:0000313" key="8">
    <source>
        <dbReference type="EMBL" id="KAG7096595.1"/>
    </source>
</evidence>
<keyword evidence="4" id="KW-0732">Signal</keyword>
<dbReference type="OrthoDB" id="67716at2759"/>
<feature type="chain" id="PRO_5040197559" description="Nuclear pore complex protein" evidence="4">
    <location>
        <begin position="23"/>
        <end position="1374"/>
    </location>
</feature>
<gene>
    <name evidence="8" type="ORF">E1B28_004014</name>
</gene>
<evidence type="ECO:0008006" key="10">
    <source>
        <dbReference type="Google" id="ProtNLM"/>
    </source>
</evidence>
<evidence type="ECO:0000259" key="5">
    <source>
        <dbReference type="Pfam" id="PF11715"/>
    </source>
</evidence>
<feature type="domain" description="Nucleoporin nup120-like HEAT repeat" evidence="6">
    <location>
        <begin position="822"/>
        <end position="986"/>
    </location>
</feature>
<comment type="subcellular location">
    <subcellularLocation>
        <location evidence="1">Nucleus</location>
    </subcellularLocation>
</comment>
<dbReference type="InterPro" id="IPR056536">
    <property type="entry name" value="TPR_NUP160_C"/>
</dbReference>
<comment type="caution">
    <text evidence="8">The sequence shown here is derived from an EMBL/GenBank/DDBJ whole genome shotgun (WGS) entry which is preliminary data.</text>
</comment>
<dbReference type="InterPro" id="IPR056548">
    <property type="entry name" value="HEAT_Nup120"/>
</dbReference>
<proteinExistence type="predicted"/>
<dbReference type="InterPro" id="IPR059141">
    <property type="entry name" value="Beta-prop_Nup120_160"/>
</dbReference>
<evidence type="ECO:0000256" key="4">
    <source>
        <dbReference type="SAM" id="SignalP"/>
    </source>
</evidence>
<dbReference type="PANTHER" id="PTHR21286:SF0">
    <property type="entry name" value="NUCLEAR PORE COMPLEX PROTEIN NUP160"/>
    <property type="match status" value="1"/>
</dbReference>
<dbReference type="Pfam" id="PF23300">
    <property type="entry name" value="HEAT_Nup120"/>
    <property type="match status" value="1"/>
</dbReference>
<dbReference type="InterPro" id="IPR021717">
    <property type="entry name" value="Nucleoporin_Nup160"/>
</dbReference>